<dbReference type="Proteomes" id="UP000192731">
    <property type="component" value="Unassembled WGS sequence"/>
</dbReference>
<protein>
    <submittedName>
        <fullName evidence="5">4Fe-4S dicluster domain-containing protein</fullName>
    </submittedName>
</protein>
<evidence type="ECO:0000256" key="1">
    <source>
        <dbReference type="ARBA" id="ARBA00022723"/>
    </source>
</evidence>
<gene>
    <name evidence="5" type="ORF">SAMN00017405_2271</name>
</gene>
<keyword evidence="6" id="KW-1185">Reference proteome</keyword>
<reference evidence="5 6" key="1">
    <citation type="submission" date="2017-04" db="EMBL/GenBank/DDBJ databases">
        <authorList>
            <person name="Afonso C.L."/>
            <person name="Miller P.J."/>
            <person name="Scott M.A."/>
            <person name="Spackman E."/>
            <person name="Goraichik I."/>
            <person name="Dimitrov K.M."/>
            <person name="Suarez D.L."/>
            <person name="Swayne D.E."/>
        </authorList>
    </citation>
    <scope>NUCLEOTIDE SEQUENCE [LARGE SCALE GENOMIC DNA]</scope>
    <source>
        <strain evidence="5 6">DSM 11270</strain>
    </source>
</reference>
<dbReference type="OrthoDB" id="9796486at2"/>
<proteinExistence type="predicted"/>
<sequence length="328" mass="37370">MSRFIIDKANLISWLKNLDQQVLAPVKEKNGYAFNVWDGESIPSEEYKNTLKTPKDLFFPQHETLLRYQKVKGERPRIEAPELANEERIIFGMRPCDAKSLYLIDKVFIGKDYVDPYYQARRANTLMVTLVCEKPSRACFCDDLLAKAGSDIQLVQLNDDQYLVEAITDKGKAVFQLSTYLDADEESLAKLKEIEAFKQEAASTGVAQKLENMFAHTIWSDIEEKCLNCGVCSFLCPTCHCFDITDDLKGEKVRTWDTCMFASFTKHGSGHNPRPTGKERMRQRIMHKFSYFPENNGEAACVGCGRCVENCPVNLDIREVLKAIKEVS</sequence>
<feature type="domain" description="4Fe-4S ferredoxin-type" evidence="4">
    <location>
        <begin position="291"/>
        <end position="320"/>
    </location>
</feature>
<evidence type="ECO:0000256" key="3">
    <source>
        <dbReference type="ARBA" id="ARBA00023014"/>
    </source>
</evidence>
<dbReference type="GO" id="GO:0051536">
    <property type="term" value="F:iron-sulfur cluster binding"/>
    <property type="evidence" value="ECO:0007669"/>
    <property type="project" value="UniProtKB-KW"/>
</dbReference>
<evidence type="ECO:0000313" key="5">
    <source>
        <dbReference type="EMBL" id="SMB91295.1"/>
    </source>
</evidence>
<dbReference type="GO" id="GO:0046872">
    <property type="term" value="F:metal ion binding"/>
    <property type="evidence" value="ECO:0007669"/>
    <property type="project" value="UniProtKB-KW"/>
</dbReference>
<dbReference type="AlphaFoldDB" id="A0A1W1VD97"/>
<evidence type="ECO:0000256" key="2">
    <source>
        <dbReference type="ARBA" id="ARBA00023004"/>
    </source>
</evidence>
<dbReference type="EMBL" id="FWWT01000018">
    <property type="protein sequence ID" value="SMB91295.1"/>
    <property type="molecule type" value="Genomic_DNA"/>
</dbReference>
<dbReference type="PANTHER" id="PTHR40447">
    <property type="entry name" value="ANAEROBIC SULFITE REDUCTASE SUBUNIT A"/>
    <property type="match status" value="1"/>
</dbReference>
<dbReference type="InterPro" id="IPR009051">
    <property type="entry name" value="Helical_ferredxn"/>
</dbReference>
<organism evidence="5 6">
    <name type="scientific">Desulfonispora thiosulfatigenes DSM 11270</name>
    <dbReference type="NCBI Taxonomy" id="656914"/>
    <lineage>
        <taxon>Bacteria</taxon>
        <taxon>Bacillati</taxon>
        <taxon>Bacillota</taxon>
        <taxon>Clostridia</taxon>
        <taxon>Eubacteriales</taxon>
        <taxon>Peptococcaceae</taxon>
        <taxon>Desulfonispora</taxon>
    </lineage>
</organism>
<keyword evidence="3" id="KW-0411">Iron-sulfur</keyword>
<keyword evidence="2" id="KW-0408">Iron</keyword>
<dbReference type="Pfam" id="PF17179">
    <property type="entry name" value="Fer4_22"/>
    <property type="match status" value="1"/>
</dbReference>
<feature type="domain" description="4Fe-4S ferredoxin-type" evidence="4">
    <location>
        <begin position="216"/>
        <end position="247"/>
    </location>
</feature>
<evidence type="ECO:0000313" key="6">
    <source>
        <dbReference type="Proteomes" id="UP000192731"/>
    </source>
</evidence>
<dbReference type="InterPro" id="IPR017896">
    <property type="entry name" value="4Fe4S_Fe-S-bd"/>
</dbReference>
<dbReference type="PANTHER" id="PTHR40447:SF1">
    <property type="entry name" value="ANAEROBIC SULFITE REDUCTASE SUBUNIT A"/>
    <property type="match status" value="1"/>
</dbReference>
<dbReference type="PROSITE" id="PS51379">
    <property type="entry name" value="4FE4S_FER_2"/>
    <property type="match status" value="2"/>
</dbReference>
<keyword evidence="1" id="KW-0479">Metal-binding</keyword>
<dbReference type="PROSITE" id="PS00198">
    <property type="entry name" value="4FE4S_FER_1"/>
    <property type="match status" value="2"/>
</dbReference>
<name>A0A1W1VD97_DESTI</name>
<evidence type="ECO:0000259" key="4">
    <source>
        <dbReference type="PROSITE" id="PS51379"/>
    </source>
</evidence>
<dbReference type="STRING" id="656914.SAMN00017405_2271"/>
<dbReference type="InterPro" id="IPR017900">
    <property type="entry name" value="4Fe4S_Fe_S_CS"/>
</dbReference>
<dbReference type="RefSeq" id="WP_084053289.1">
    <property type="nucleotide sequence ID" value="NZ_FWWT01000018.1"/>
</dbReference>
<dbReference type="Gene3D" id="1.10.1060.10">
    <property type="entry name" value="Alpha-helical ferredoxin"/>
    <property type="match status" value="1"/>
</dbReference>
<accession>A0A1W1VD97</accession>
<dbReference type="SUPFAM" id="SSF46548">
    <property type="entry name" value="alpha-helical ferredoxin"/>
    <property type="match status" value="1"/>
</dbReference>